<evidence type="ECO:0000256" key="2">
    <source>
        <dbReference type="SAM" id="Phobius"/>
    </source>
</evidence>
<dbReference type="Proteomes" id="UP001500305">
    <property type="component" value="Unassembled WGS sequence"/>
</dbReference>
<dbReference type="InterPro" id="IPR050879">
    <property type="entry name" value="Acyltransferase_3"/>
</dbReference>
<dbReference type="GO" id="GO:0016746">
    <property type="term" value="F:acyltransferase activity"/>
    <property type="evidence" value="ECO:0007669"/>
    <property type="project" value="UniProtKB-KW"/>
</dbReference>
<keyword evidence="2" id="KW-0812">Transmembrane</keyword>
<accession>A0ABN3EW25</accession>
<dbReference type="PANTHER" id="PTHR23028:SF53">
    <property type="entry name" value="ACYL_TRANSF_3 DOMAIN-CONTAINING PROTEIN"/>
    <property type="match status" value="1"/>
</dbReference>
<proteinExistence type="predicted"/>
<keyword evidence="2" id="KW-1133">Transmembrane helix</keyword>
<feature type="transmembrane region" description="Helical" evidence="2">
    <location>
        <begin position="146"/>
        <end position="165"/>
    </location>
</feature>
<feature type="transmembrane region" description="Helical" evidence="2">
    <location>
        <begin position="274"/>
        <end position="293"/>
    </location>
</feature>
<evidence type="ECO:0000259" key="3">
    <source>
        <dbReference type="Pfam" id="PF01757"/>
    </source>
</evidence>
<dbReference type="EMBL" id="BAAATR010000049">
    <property type="protein sequence ID" value="GAA2274188.1"/>
    <property type="molecule type" value="Genomic_DNA"/>
</dbReference>
<organism evidence="4 5">
    <name type="scientific">Kitasatospora cystarginea</name>
    <dbReference type="NCBI Taxonomy" id="58350"/>
    <lineage>
        <taxon>Bacteria</taxon>
        <taxon>Bacillati</taxon>
        <taxon>Actinomycetota</taxon>
        <taxon>Actinomycetes</taxon>
        <taxon>Kitasatosporales</taxon>
        <taxon>Streptomycetaceae</taxon>
        <taxon>Kitasatospora</taxon>
    </lineage>
</organism>
<feature type="transmembrane region" description="Helical" evidence="2">
    <location>
        <begin position="24"/>
        <end position="46"/>
    </location>
</feature>
<feature type="transmembrane region" description="Helical" evidence="2">
    <location>
        <begin position="185"/>
        <end position="201"/>
    </location>
</feature>
<keyword evidence="4" id="KW-0012">Acyltransferase</keyword>
<sequence>MMIFCFHVMIESGFFGQERAQSTMWWLFCGGRSGVSFFYVLSGFVLTWSARPKDRVVSFWRRRFARIYPSHFLTFLGAVALFSWEGLHLSGRVAAANLTLTQSWFAFAPRYWYGYNGVSWSLSVEFFFYFMFPFLVPPITRMGARAWWAIVAVGPGLVIAMPFLMDWVGEKTGIQPLFLVYQFPPVRLLEFLIGIALALLVRNGRWRGPNMTVSAVVLVTGLLLTQKLVLWAEKPLISASATGIIGCVLLIPAAARADVEGTASIWRNPRMVRLGEISFAFYLVHELVIFTAMKLFNGPPRLPTVQALALTIACFSVALVLATMLHDMVEKPFVKLLSPKPKPKPKSKRQGSKNAGTDLPGPRNRERSDDATAPILAGSS</sequence>
<dbReference type="PANTHER" id="PTHR23028">
    <property type="entry name" value="ACETYLTRANSFERASE"/>
    <property type="match status" value="1"/>
</dbReference>
<evidence type="ECO:0000313" key="4">
    <source>
        <dbReference type="EMBL" id="GAA2274188.1"/>
    </source>
</evidence>
<comment type="caution">
    <text evidence="4">The sequence shown here is derived from an EMBL/GenBank/DDBJ whole genome shotgun (WGS) entry which is preliminary data.</text>
</comment>
<evidence type="ECO:0000256" key="1">
    <source>
        <dbReference type="SAM" id="MobiDB-lite"/>
    </source>
</evidence>
<name>A0ABN3EW25_9ACTN</name>
<feature type="transmembrane region" description="Helical" evidence="2">
    <location>
        <begin position="213"/>
        <end position="230"/>
    </location>
</feature>
<keyword evidence="4" id="KW-0808">Transferase</keyword>
<feature type="domain" description="Acyltransferase 3" evidence="3">
    <location>
        <begin position="1"/>
        <end position="322"/>
    </location>
</feature>
<gene>
    <name evidence="4" type="ORF">GCM10010430_70200</name>
</gene>
<protein>
    <submittedName>
        <fullName evidence="4">Acyltransferase</fullName>
    </submittedName>
</protein>
<keyword evidence="2" id="KW-0472">Membrane</keyword>
<feature type="region of interest" description="Disordered" evidence="1">
    <location>
        <begin position="336"/>
        <end position="380"/>
    </location>
</feature>
<dbReference type="InterPro" id="IPR002656">
    <property type="entry name" value="Acyl_transf_3_dom"/>
</dbReference>
<feature type="transmembrane region" description="Helical" evidence="2">
    <location>
        <begin position="305"/>
        <end position="325"/>
    </location>
</feature>
<reference evidence="4 5" key="1">
    <citation type="journal article" date="2019" name="Int. J. Syst. Evol. Microbiol.">
        <title>The Global Catalogue of Microorganisms (GCM) 10K type strain sequencing project: providing services to taxonomists for standard genome sequencing and annotation.</title>
        <authorList>
            <consortium name="The Broad Institute Genomics Platform"/>
            <consortium name="The Broad Institute Genome Sequencing Center for Infectious Disease"/>
            <person name="Wu L."/>
            <person name="Ma J."/>
        </authorList>
    </citation>
    <scope>NUCLEOTIDE SEQUENCE [LARGE SCALE GENOMIC DNA]</scope>
    <source>
        <strain evidence="4 5">JCM 7356</strain>
    </source>
</reference>
<dbReference type="Pfam" id="PF01757">
    <property type="entry name" value="Acyl_transf_3"/>
    <property type="match status" value="1"/>
</dbReference>
<feature type="transmembrane region" description="Helical" evidence="2">
    <location>
        <begin position="112"/>
        <end position="134"/>
    </location>
</feature>
<feature type="transmembrane region" description="Helical" evidence="2">
    <location>
        <begin position="236"/>
        <end position="254"/>
    </location>
</feature>
<keyword evidence="5" id="KW-1185">Reference proteome</keyword>
<feature type="transmembrane region" description="Helical" evidence="2">
    <location>
        <begin position="67"/>
        <end position="84"/>
    </location>
</feature>
<feature type="compositionally biased region" description="Basic residues" evidence="1">
    <location>
        <begin position="341"/>
        <end position="351"/>
    </location>
</feature>
<evidence type="ECO:0000313" key="5">
    <source>
        <dbReference type="Proteomes" id="UP001500305"/>
    </source>
</evidence>